<reference evidence="3" key="1">
    <citation type="submission" date="2021-01" db="EMBL/GenBank/DDBJ databases">
        <title>Modified the classification status of verrucomicrobia.</title>
        <authorList>
            <person name="Feng X."/>
        </authorList>
    </citation>
    <scope>NUCLEOTIDE SEQUENCE</scope>
    <source>
        <strain evidence="3">KCTC 13126</strain>
    </source>
</reference>
<accession>A0A934S196</accession>
<dbReference type="InterPro" id="IPR025388">
    <property type="entry name" value="Alginate_export_dom"/>
</dbReference>
<organism evidence="3 4">
    <name type="scientific">Pelagicoccus mobilis</name>
    <dbReference type="NCBI Taxonomy" id="415221"/>
    <lineage>
        <taxon>Bacteria</taxon>
        <taxon>Pseudomonadati</taxon>
        <taxon>Verrucomicrobiota</taxon>
        <taxon>Opitutia</taxon>
        <taxon>Puniceicoccales</taxon>
        <taxon>Pelagicoccaceae</taxon>
        <taxon>Pelagicoccus</taxon>
    </lineage>
</organism>
<evidence type="ECO:0000256" key="1">
    <source>
        <dbReference type="SAM" id="SignalP"/>
    </source>
</evidence>
<sequence length="228" mass="26265">MKTKFPFFRIYVSLLSILSVTIHASERPQYSLLRYNEDWSTFSRSEHRDKFDKLKYVSPTANGEIWMSFGGQWRERVEAWDNFAFGTPANDQDVVLLQRVVQHVDIHSGERFRVFVEAISALATERDLPGGKRSIDVDSFDLLNGFADLSFRIGDGKLTTRIGRQQFKFGKQRLVSPLPWANANHRWDGVNAIYIEKGYSLQAFASRYVPVDKYDFNESDHGNKLSGL</sequence>
<evidence type="ECO:0000313" key="4">
    <source>
        <dbReference type="Proteomes" id="UP000617628"/>
    </source>
</evidence>
<dbReference type="Proteomes" id="UP000617628">
    <property type="component" value="Unassembled WGS sequence"/>
</dbReference>
<feature type="domain" description="Alginate export" evidence="2">
    <location>
        <begin position="66"/>
        <end position="225"/>
    </location>
</feature>
<keyword evidence="1" id="KW-0732">Signal</keyword>
<feature type="chain" id="PRO_5037067306" evidence="1">
    <location>
        <begin position="25"/>
        <end position="228"/>
    </location>
</feature>
<protein>
    <submittedName>
        <fullName evidence="3">Alginate export family protein</fullName>
    </submittedName>
</protein>
<dbReference type="AlphaFoldDB" id="A0A934S196"/>
<name>A0A934S196_9BACT</name>
<evidence type="ECO:0000313" key="3">
    <source>
        <dbReference type="EMBL" id="MBK1879164.1"/>
    </source>
</evidence>
<evidence type="ECO:0000259" key="2">
    <source>
        <dbReference type="Pfam" id="PF13372"/>
    </source>
</evidence>
<dbReference type="Pfam" id="PF13372">
    <property type="entry name" value="Alginate_exp"/>
    <property type="match status" value="1"/>
</dbReference>
<keyword evidence="4" id="KW-1185">Reference proteome</keyword>
<dbReference type="EMBL" id="JAENIL010000042">
    <property type="protein sequence ID" value="MBK1879164.1"/>
    <property type="molecule type" value="Genomic_DNA"/>
</dbReference>
<proteinExistence type="predicted"/>
<gene>
    <name evidence="3" type="ORF">JIN87_19925</name>
</gene>
<feature type="signal peptide" evidence="1">
    <location>
        <begin position="1"/>
        <end position="24"/>
    </location>
</feature>
<comment type="caution">
    <text evidence="3">The sequence shown here is derived from an EMBL/GenBank/DDBJ whole genome shotgun (WGS) entry which is preliminary data.</text>
</comment>